<gene>
    <name evidence="2" type="ORF">JI741_09380</name>
</gene>
<accession>A0ABS1KPT0</accession>
<evidence type="ECO:0000313" key="3">
    <source>
        <dbReference type="Proteomes" id="UP000613030"/>
    </source>
</evidence>
<dbReference type="Gene3D" id="3.40.630.10">
    <property type="entry name" value="Zn peptidases"/>
    <property type="match status" value="1"/>
</dbReference>
<keyword evidence="3" id="KW-1185">Reference proteome</keyword>
<organism evidence="2 3">
    <name type="scientific">Chryseolinea lacunae</name>
    <dbReference type="NCBI Taxonomy" id="2801331"/>
    <lineage>
        <taxon>Bacteria</taxon>
        <taxon>Pseudomonadati</taxon>
        <taxon>Bacteroidota</taxon>
        <taxon>Cytophagia</taxon>
        <taxon>Cytophagales</taxon>
        <taxon>Fulvivirgaceae</taxon>
        <taxon>Chryseolinea</taxon>
    </lineage>
</organism>
<comment type="caution">
    <text evidence="2">The sequence shown here is derived from an EMBL/GenBank/DDBJ whole genome shotgun (WGS) entry which is preliminary data.</text>
</comment>
<dbReference type="SUPFAM" id="SSF53187">
    <property type="entry name" value="Zn-dependent exopeptidases"/>
    <property type="match status" value="1"/>
</dbReference>
<feature type="domain" description="Peptidase M28" evidence="1">
    <location>
        <begin position="43"/>
        <end position="258"/>
    </location>
</feature>
<dbReference type="InterPro" id="IPR045175">
    <property type="entry name" value="M28_fam"/>
</dbReference>
<dbReference type="RefSeq" id="WP_202008811.1">
    <property type="nucleotide sequence ID" value="NZ_JAERRB010000003.1"/>
</dbReference>
<evidence type="ECO:0000259" key="1">
    <source>
        <dbReference type="Pfam" id="PF04389"/>
    </source>
</evidence>
<proteinExistence type="predicted"/>
<reference evidence="2 3" key="1">
    <citation type="submission" date="2021-01" db="EMBL/GenBank/DDBJ databases">
        <title>Chryseolinea sp. Jin1 Genome sequencing and assembly.</title>
        <authorList>
            <person name="Kim I."/>
        </authorList>
    </citation>
    <scope>NUCLEOTIDE SEQUENCE [LARGE SCALE GENOMIC DNA]</scope>
    <source>
        <strain evidence="2 3">Jin1</strain>
    </source>
</reference>
<dbReference type="PANTHER" id="PTHR12147">
    <property type="entry name" value="METALLOPEPTIDASE M28 FAMILY MEMBER"/>
    <property type="match status" value="1"/>
</dbReference>
<name>A0ABS1KPT0_9BACT</name>
<evidence type="ECO:0000313" key="2">
    <source>
        <dbReference type="EMBL" id="MBL0741431.1"/>
    </source>
</evidence>
<protein>
    <submittedName>
        <fullName evidence="2">M28 family peptidase</fullName>
    </submittedName>
</protein>
<sequence>MTHLDLIKSLDNKMNYERLDIIIDRLESLDVPYRKETYATGTNLIVDLGKGTKRLAIASHFDRVVDTAGANDNGSAIAVCLAIIERHIRRPEAEWPLRVFFFDEEETGLKGSGAYVKTHGVADLLGVLNMELVGKGDQFALWPVTNTRVGKLLETFEAVAQRDDIATARFDQIVTNMADHVPFRKAGLEDVFTITCISEQDKKVAEHYYKALAFDVSGDTLTEILSGAPIFEHYHKPTDTYDRLSEKAIEMSATTVWKTLVGCAQALYV</sequence>
<dbReference type="InterPro" id="IPR007484">
    <property type="entry name" value="Peptidase_M28"/>
</dbReference>
<dbReference type="PANTHER" id="PTHR12147:SF26">
    <property type="entry name" value="PEPTIDASE M28 DOMAIN-CONTAINING PROTEIN"/>
    <property type="match status" value="1"/>
</dbReference>
<dbReference type="Proteomes" id="UP000613030">
    <property type="component" value="Unassembled WGS sequence"/>
</dbReference>
<dbReference type="Pfam" id="PF04389">
    <property type="entry name" value="Peptidase_M28"/>
    <property type="match status" value="1"/>
</dbReference>
<dbReference type="EMBL" id="JAERRB010000003">
    <property type="protein sequence ID" value="MBL0741431.1"/>
    <property type="molecule type" value="Genomic_DNA"/>
</dbReference>